<dbReference type="SUPFAM" id="SSF53474">
    <property type="entry name" value="alpha/beta-Hydrolases"/>
    <property type="match status" value="1"/>
</dbReference>
<gene>
    <name evidence="1" type="ORF">EDD29_8733</name>
</gene>
<organism evidence="1 2">
    <name type="scientific">Actinocorallia herbida</name>
    <dbReference type="NCBI Taxonomy" id="58109"/>
    <lineage>
        <taxon>Bacteria</taxon>
        <taxon>Bacillati</taxon>
        <taxon>Actinomycetota</taxon>
        <taxon>Actinomycetes</taxon>
        <taxon>Streptosporangiales</taxon>
        <taxon>Thermomonosporaceae</taxon>
        <taxon>Actinocorallia</taxon>
    </lineage>
</organism>
<evidence type="ECO:0000313" key="2">
    <source>
        <dbReference type="Proteomes" id="UP000272400"/>
    </source>
</evidence>
<proteinExistence type="predicted"/>
<keyword evidence="2" id="KW-1185">Reference proteome</keyword>
<dbReference type="Proteomes" id="UP000272400">
    <property type="component" value="Unassembled WGS sequence"/>
</dbReference>
<dbReference type="AlphaFoldDB" id="A0A3N1DBT9"/>
<evidence type="ECO:0000313" key="1">
    <source>
        <dbReference type="EMBL" id="ROO90991.1"/>
    </source>
</evidence>
<dbReference type="Gene3D" id="3.40.50.1820">
    <property type="entry name" value="alpha/beta hydrolase"/>
    <property type="match status" value="1"/>
</dbReference>
<accession>A0A3N1DBT9</accession>
<name>A0A3N1DBT9_9ACTN</name>
<protein>
    <recommendedName>
        <fullName evidence="3">Alpha/beta hydrolase</fullName>
    </recommendedName>
</protein>
<dbReference type="InterPro" id="IPR029058">
    <property type="entry name" value="AB_hydrolase_fold"/>
</dbReference>
<comment type="caution">
    <text evidence="1">The sequence shown here is derived from an EMBL/GenBank/DDBJ whole genome shotgun (WGS) entry which is preliminary data.</text>
</comment>
<evidence type="ECO:0008006" key="3">
    <source>
        <dbReference type="Google" id="ProtNLM"/>
    </source>
</evidence>
<sequence length="233" mass="23744">MFPPMDMVFARRGSGPPLVVLCGTGSRGRAWEPVIGILAAEREVLLATVPPGDLDATTTALALAITGLDRPHIAGWGFGGLVALEAAERGIVSSATAIAPTGFAEASRSSLLLAAARRCAALPGMLLERLVAPPVTGSLPYRAGFGGPPPVPDDGSAFTGDLADVPVTLAWGTRRGGGAPTCARSAHARLPHVTHLRLPGCGRIPMADAPRMVAEVILTATAAAERQRVAIAG</sequence>
<dbReference type="EMBL" id="RJKE01000001">
    <property type="protein sequence ID" value="ROO90991.1"/>
    <property type="molecule type" value="Genomic_DNA"/>
</dbReference>
<reference evidence="1 2" key="1">
    <citation type="submission" date="2018-11" db="EMBL/GenBank/DDBJ databases">
        <title>Sequencing the genomes of 1000 actinobacteria strains.</title>
        <authorList>
            <person name="Klenk H.-P."/>
        </authorList>
    </citation>
    <scope>NUCLEOTIDE SEQUENCE [LARGE SCALE GENOMIC DNA]</scope>
    <source>
        <strain evidence="1 2">DSM 44254</strain>
    </source>
</reference>